<sequence length="39" mass="4415">MPKHTRNHANHTGRTLRPVLAVAGCVAPASYYFGYWFSH</sequence>
<protein>
    <submittedName>
        <fullName evidence="1">Uncharacterized protein</fullName>
    </submittedName>
</protein>
<dbReference type="EMBL" id="CP018743">
    <property type="protein sequence ID" value="APO82592.1"/>
    <property type="molecule type" value="Genomic_DNA"/>
</dbReference>
<evidence type="ECO:0000313" key="1">
    <source>
        <dbReference type="EMBL" id="APO82592.1"/>
    </source>
</evidence>
<proteinExistence type="predicted"/>
<reference evidence="1 2" key="1">
    <citation type="submission" date="2016-12" db="EMBL/GenBank/DDBJ databases">
        <title>Draft Genome Sequence of Mercury Resistant Pseudomonas DRA525.</title>
        <authorList>
            <person name="Drace K.M."/>
        </authorList>
    </citation>
    <scope>NUCLEOTIDE SEQUENCE [LARGE SCALE GENOMIC DNA]</scope>
    <source>
        <strain evidence="1 2">DRA525</strain>
    </source>
</reference>
<gene>
    <name evidence="1" type="ORF">BL240_14490</name>
</gene>
<dbReference type="AlphaFoldDB" id="A0A059USL4"/>
<name>A0A059USL4_PSEPU</name>
<accession>A0A1L5PQZ4</accession>
<organism evidence="1 2">
    <name type="scientific">Pseudomonas putida</name>
    <name type="common">Arthrobacter siderocapsulatus</name>
    <dbReference type="NCBI Taxonomy" id="303"/>
    <lineage>
        <taxon>Bacteria</taxon>
        <taxon>Pseudomonadati</taxon>
        <taxon>Pseudomonadota</taxon>
        <taxon>Gammaproteobacteria</taxon>
        <taxon>Pseudomonadales</taxon>
        <taxon>Pseudomonadaceae</taxon>
        <taxon>Pseudomonas</taxon>
    </lineage>
</organism>
<accession>A0A059USL4</accession>
<dbReference type="KEGG" id="ppud:DW66_2896"/>
<evidence type="ECO:0000313" key="2">
    <source>
        <dbReference type="Proteomes" id="UP000185146"/>
    </source>
</evidence>
<dbReference type="Proteomes" id="UP000185146">
    <property type="component" value="Chromosome"/>
</dbReference>